<name>A0ACC3NKV4_9PEZI</name>
<evidence type="ECO:0000313" key="2">
    <source>
        <dbReference type="Proteomes" id="UP001281147"/>
    </source>
</evidence>
<protein>
    <submittedName>
        <fullName evidence="1">Uncharacterized protein</fullName>
    </submittedName>
</protein>
<keyword evidence="2" id="KW-1185">Reference proteome</keyword>
<evidence type="ECO:0000313" key="1">
    <source>
        <dbReference type="EMBL" id="KAK3718132.1"/>
    </source>
</evidence>
<accession>A0ACC3NKV4</accession>
<organism evidence="1 2">
    <name type="scientific">Vermiconidia calcicola</name>
    <dbReference type="NCBI Taxonomy" id="1690605"/>
    <lineage>
        <taxon>Eukaryota</taxon>
        <taxon>Fungi</taxon>
        <taxon>Dikarya</taxon>
        <taxon>Ascomycota</taxon>
        <taxon>Pezizomycotina</taxon>
        <taxon>Dothideomycetes</taxon>
        <taxon>Dothideomycetidae</taxon>
        <taxon>Mycosphaerellales</taxon>
        <taxon>Extremaceae</taxon>
        <taxon>Vermiconidia</taxon>
    </lineage>
</organism>
<dbReference type="Proteomes" id="UP001281147">
    <property type="component" value="Unassembled WGS sequence"/>
</dbReference>
<sequence>MAPIPNGTSNGTDRRRKGVYLITHPRSASNLTQKMMSQQPGVQNSGYYFIEEGLRSTFMGLQKGPLSAASEEGRTALYAQYQTSFEKLEAELTDAAGKGNQVFVKEHAMLLYRPDKLFKLAYPDDDLTPLTVRSNAQKDSQQRYTNPTILPDEFLLSMQPIFQIRHPIRMFPSTVRAMSATPLAYTTLSGSLAVKAIMTLRYTREIYDWYLAQEDAPIPKIIDADGIMESKATVRRLCEDTGLDPDSVLYEWDTWEETEPMRIRLLSTVRQSRGILPGLESKGLSMEKELPKWREEFGEDDADVLARHVRDAMPDYEYLHSRRVRCD</sequence>
<comment type="caution">
    <text evidence="1">The sequence shown here is derived from an EMBL/GenBank/DDBJ whole genome shotgun (WGS) entry which is preliminary data.</text>
</comment>
<proteinExistence type="predicted"/>
<gene>
    <name evidence="1" type="ORF">LTR37_005247</name>
</gene>
<dbReference type="EMBL" id="JAUTXU010000033">
    <property type="protein sequence ID" value="KAK3718132.1"/>
    <property type="molecule type" value="Genomic_DNA"/>
</dbReference>
<reference evidence="1" key="1">
    <citation type="submission" date="2023-07" db="EMBL/GenBank/DDBJ databases">
        <title>Black Yeasts Isolated from many extreme environments.</title>
        <authorList>
            <person name="Coleine C."/>
            <person name="Stajich J.E."/>
            <person name="Selbmann L."/>
        </authorList>
    </citation>
    <scope>NUCLEOTIDE SEQUENCE</scope>
    <source>
        <strain evidence="1">CCFEE 5714</strain>
    </source>
</reference>